<dbReference type="PANTHER" id="PTHR43744:SF12">
    <property type="entry name" value="ABC TRANSPORTER PERMEASE PROTEIN MG189-RELATED"/>
    <property type="match status" value="1"/>
</dbReference>
<dbReference type="GO" id="GO:0005886">
    <property type="term" value="C:plasma membrane"/>
    <property type="evidence" value="ECO:0007669"/>
    <property type="project" value="UniProtKB-SubCell"/>
</dbReference>
<feature type="transmembrane region" description="Helical" evidence="7">
    <location>
        <begin position="234"/>
        <end position="254"/>
    </location>
</feature>
<evidence type="ECO:0000256" key="2">
    <source>
        <dbReference type="ARBA" id="ARBA00022448"/>
    </source>
</evidence>
<keyword evidence="3" id="KW-1003">Cell membrane</keyword>
<evidence type="ECO:0000256" key="6">
    <source>
        <dbReference type="ARBA" id="ARBA00023136"/>
    </source>
</evidence>
<gene>
    <name evidence="9" type="ORF">IAA16_00560</name>
</gene>
<evidence type="ECO:0000256" key="7">
    <source>
        <dbReference type="RuleBase" id="RU363032"/>
    </source>
</evidence>
<sequence length="270" mass="29988">MKKIFMYSILLFVVLISVFPILWIVLSSFKSNGEILSTPLSIPMSFNFTVYFDLLTEYNFFQFFLNSIFIATVSSLISLLIFSMSAYVIARFEFPGKTLFFILFTLTLLVPSHSRTQPIFSLVMNLGLYDNILGLTIVYLSAGLAMSLFLLKAGFMSIPESLGESAEIEGAGFLKTFFLIYVPLVKSSLSTAGILMFLGNWNEYYFASLLTSSDSSRTLPVALSFFTSEFSYNYTSLFAALTVVVLPGIILYAVTSRHVQMGIASTGVKG</sequence>
<reference evidence="9" key="1">
    <citation type="journal article" date="2021" name="PeerJ">
        <title>Extensive microbial diversity within the chicken gut microbiome revealed by metagenomics and culture.</title>
        <authorList>
            <person name="Gilroy R."/>
            <person name="Ravi A."/>
            <person name="Getino M."/>
            <person name="Pursley I."/>
            <person name="Horton D.L."/>
            <person name="Alikhan N.F."/>
            <person name="Baker D."/>
            <person name="Gharbi K."/>
            <person name="Hall N."/>
            <person name="Watson M."/>
            <person name="Adriaenssens E.M."/>
            <person name="Foster-Nyarko E."/>
            <person name="Jarju S."/>
            <person name="Secka A."/>
            <person name="Antonio M."/>
            <person name="Oren A."/>
            <person name="Chaudhuri R.R."/>
            <person name="La Ragione R."/>
            <person name="Hildebrand F."/>
            <person name="Pallen M.J."/>
        </authorList>
    </citation>
    <scope>NUCLEOTIDE SEQUENCE</scope>
    <source>
        <strain evidence="9">Gambia15-2214</strain>
    </source>
</reference>
<dbReference type="SUPFAM" id="SSF161098">
    <property type="entry name" value="MetI-like"/>
    <property type="match status" value="1"/>
</dbReference>
<dbReference type="InterPro" id="IPR035906">
    <property type="entry name" value="MetI-like_sf"/>
</dbReference>
<evidence type="ECO:0000313" key="10">
    <source>
        <dbReference type="Proteomes" id="UP000823914"/>
    </source>
</evidence>
<dbReference type="Pfam" id="PF00528">
    <property type="entry name" value="BPD_transp_1"/>
    <property type="match status" value="1"/>
</dbReference>
<comment type="similarity">
    <text evidence="7">Belongs to the binding-protein-dependent transport system permease family.</text>
</comment>
<dbReference type="AlphaFoldDB" id="A0A9E2KZK2"/>
<evidence type="ECO:0000313" key="9">
    <source>
        <dbReference type="EMBL" id="MBU3849039.1"/>
    </source>
</evidence>
<name>A0A9E2KZK2_9SPIR</name>
<feature type="transmembrane region" description="Helical" evidence="7">
    <location>
        <begin position="60"/>
        <end position="82"/>
    </location>
</feature>
<feature type="transmembrane region" description="Helical" evidence="7">
    <location>
        <begin position="132"/>
        <end position="151"/>
    </location>
</feature>
<dbReference type="EMBL" id="JAHLFV010000012">
    <property type="protein sequence ID" value="MBU3849039.1"/>
    <property type="molecule type" value="Genomic_DNA"/>
</dbReference>
<dbReference type="PROSITE" id="PS50928">
    <property type="entry name" value="ABC_TM1"/>
    <property type="match status" value="1"/>
</dbReference>
<organism evidence="9 10">
    <name type="scientific">Candidatus Treponema excrementipullorum</name>
    <dbReference type="NCBI Taxonomy" id="2838768"/>
    <lineage>
        <taxon>Bacteria</taxon>
        <taxon>Pseudomonadati</taxon>
        <taxon>Spirochaetota</taxon>
        <taxon>Spirochaetia</taxon>
        <taxon>Spirochaetales</taxon>
        <taxon>Treponemataceae</taxon>
        <taxon>Treponema</taxon>
    </lineage>
</organism>
<reference evidence="9" key="2">
    <citation type="submission" date="2021-04" db="EMBL/GenBank/DDBJ databases">
        <authorList>
            <person name="Gilroy R."/>
        </authorList>
    </citation>
    <scope>NUCLEOTIDE SEQUENCE</scope>
    <source>
        <strain evidence="9">Gambia15-2214</strain>
    </source>
</reference>
<evidence type="ECO:0000256" key="1">
    <source>
        <dbReference type="ARBA" id="ARBA00004651"/>
    </source>
</evidence>
<evidence type="ECO:0000256" key="4">
    <source>
        <dbReference type="ARBA" id="ARBA00022692"/>
    </source>
</evidence>
<evidence type="ECO:0000256" key="3">
    <source>
        <dbReference type="ARBA" id="ARBA00022475"/>
    </source>
</evidence>
<dbReference type="PANTHER" id="PTHR43744">
    <property type="entry name" value="ABC TRANSPORTER PERMEASE PROTEIN MG189-RELATED-RELATED"/>
    <property type="match status" value="1"/>
</dbReference>
<dbReference type="CDD" id="cd06261">
    <property type="entry name" value="TM_PBP2"/>
    <property type="match status" value="1"/>
</dbReference>
<comment type="caution">
    <text evidence="9">The sequence shown here is derived from an EMBL/GenBank/DDBJ whole genome shotgun (WGS) entry which is preliminary data.</text>
</comment>
<keyword evidence="6 7" id="KW-0472">Membrane</keyword>
<feature type="transmembrane region" description="Helical" evidence="7">
    <location>
        <begin position="7"/>
        <end position="26"/>
    </location>
</feature>
<keyword evidence="5 7" id="KW-1133">Transmembrane helix</keyword>
<keyword evidence="4 7" id="KW-0812">Transmembrane</keyword>
<dbReference type="GO" id="GO:0055085">
    <property type="term" value="P:transmembrane transport"/>
    <property type="evidence" value="ECO:0007669"/>
    <property type="project" value="InterPro"/>
</dbReference>
<proteinExistence type="inferred from homology"/>
<evidence type="ECO:0000256" key="5">
    <source>
        <dbReference type="ARBA" id="ARBA00022989"/>
    </source>
</evidence>
<feature type="domain" description="ABC transmembrane type-1" evidence="8">
    <location>
        <begin position="64"/>
        <end position="255"/>
    </location>
</feature>
<dbReference type="Gene3D" id="1.10.3720.10">
    <property type="entry name" value="MetI-like"/>
    <property type="match status" value="1"/>
</dbReference>
<feature type="transmembrane region" description="Helical" evidence="7">
    <location>
        <begin position="94"/>
        <end position="112"/>
    </location>
</feature>
<dbReference type="InterPro" id="IPR000515">
    <property type="entry name" value="MetI-like"/>
</dbReference>
<feature type="transmembrane region" description="Helical" evidence="7">
    <location>
        <begin position="172"/>
        <end position="198"/>
    </location>
</feature>
<comment type="subcellular location">
    <subcellularLocation>
        <location evidence="1 7">Cell membrane</location>
        <topology evidence="1 7">Multi-pass membrane protein</topology>
    </subcellularLocation>
</comment>
<evidence type="ECO:0000259" key="8">
    <source>
        <dbReference type="PROSITE" id="PS50928"/>
    </source>
</evidence>
<dbReference type="Proteomes" id="UP000823914">
    <property type="component" value="Unassembled WGS sequence"/>
</dbReference>
<accession>A0A9E2KZK2</accession>
<keyword evidence="2 7" id="KW-0813">Transport</keyword>
<protein>
    <submittedName>
        <fullName evidence="9">Carbohydrate ABC transporter permease</fullName>
    </submittedName>
</protein>